<evidence type="ECO:0000313" key="3">
    <source>
        <dbReference type="Proteomes" id="UP000178042"/>
    </source>
</evidence>
<feature type="domain" description="NADP-dependent oxidoreductase" evidence="1">
    <location>
        <begin position="19"/>
        <end position="295"/>
    </location>
</feature>
<dbReference type="EMBL" id="MFLD01000027">
    <property type="protein sequence ID" value="OGG59303.1"/>
    <property type="molecule type" value="Genomic_DNA"/>
</dbReference>
<dbReference type="InterPro" id="IPR020471">
    <property type="entry name" value="AKR"/>
</dbReference>
<dbReference type="SUPFAM" id="SSF51430">
    <property type="entry name" value="NAD(P)-linked oxidoreductase"/>
    <property type="match status" value="1"/>
</dbReference>
<dbReference type="GO" id="GO:0016491">
    <property type="term" value="F:oxidoreductase activity"/>
    <property type="evidence" value="ECO:0007669"/>
    <property type="project" value="InterPro"/>
</dbReference>
<dbReference type="PANTHER" id="PTHR42686:SF1">
    <property type="entry name" value="GH17980P-RELATED"/>
    <property type="match status" value="1"/>
</dbReference>
<evidence type="ECO:0000259" key="1">
    <source>
        <dbReference type="Pfam" id="PF00248"/>
    </source>
</evidence>
<organism evidence="2 3">
    <name type="scientific">Candidatus Kaiserbacteria bacterium RIFCSPHIGHO2_02_FULL_49_16</name>
    <dbReference type="NCBI Taxonomy" id="1798490"/>
    <lineage>
        <taxon>Bacteria</taxon>
        <taxon>Candidatus Kaiseribacteriota</taxon>
    </lineage>
</organism>
<dbReference type="InterPro" id="IPR023210">
    <property type="entry name" value="NADP_OxRdtase_dom"/>
</dbReference>
<dbReference type="GO" id="GO:0005829">
    <property type="term" value="C:cytosol"/>
    <property type="evidence" value="ECO:0007669"/>
    <property type="project" value="TreeGrafter"/>
</dbReference>
<dbReference type="InterPro" id="IPR036812">
    <property type="entry name" value="NAD(P)_OxRdtase_dom_sf"/>
</dbReference>
<accession>A0A1F6DCX8</accession>
<dbReference type="Pfam" id="PF00248">
    <property type="entry name" value="Aldo_ket_red"/>
    <property type="match status" value="1"/>
</dbReference>
<evidence type="ECO:0000313" key="2">
    <source>
        <dbReference type="EMBL" id="OGG59303.1"/>
    </source>
</evidence>
<dbReference type="Gene3D" id="3.20.20.100">
    <property type="entry name" value="NADP-dependent oxidoreductase domain"/>
    <property type="match status" value="1"/>
</dbReference>
<protein>
    <recommendedName>
        <fullName evidence="1">NADP-dependent oxidoreductase domain-containing protein</fullName>
    </recommendedName>
</protein>
<dbReference type="Proteomes" id="UP000178042">
    <property type="component" value="Unassembled WGS sequence"/>
</dbReference>
<sequence length="312" mass="33700">MSAVRAERTLGKTGFTVSRLGLGTAEIGFAYGLGAPELPSEDDAIKLLRTAVELGVTFFDTANYYGLAEERLGKSGILKDSRVVVCTKCAKFLEDGDVIAPAEMEKKIFEQVERSLQKLRIETLPLLLLHGPSAEQLREGVLTEVISKLKEEGKIRYWGVSTRGEEAPLAAIECGADAVQVAFSIADRRMAARVFPTAREHGVGVVNRSVYLNGAFAGRAPNLPPTLARLRNAVVRAKEIADRGGLTLPELALRFTLSEPAIAVSLVGTASAEHLREARHAIERGPLAPDIVSALRPLAIDDPNEVDPARWN</sequence>
<proteinExistence type="predicted"/>
<dbReference type="CDD" id="cd19097">
    <property type="entry name" value="AKR_unchar"/>
    <property type="match status" value="1"/>
</dbReference>
<name>A0A1F6DCX8_9BACT</name>
<gene>
    <name evidence="2" type="ORF">A3C86_01475</name>
</gene>
<dbReference type="PANTHER" id="PTHR42686">
    <property type="entry name" value="GH17980P-RELATED"/>
    <property type="match status" value="1"/>
</dbReference>
<dbReference type="AlphaFoldDB" id="A0A1F6DCX8"/>
<comment type="caution">
    <text evidence="2">The sequence shown here is derived from an EMBL/GenBank/DDBJ whole genome shotgun (WGS) entry which is preliminary data.</text>
</comment>
<reference evidence="2 3" key="1">
    <citation type="journal article" date="2016" name="Nat. Commun.">
        <title>Thousands of microbial genomes shed light on interconnected biogeochemical processes in an aquifer system.</title>
        <authorList>
            <person name="Anantharaman K."/>
            <person name="Brown C.T."/>
            <person name="Hug L.A."/>
            <person name="Sharon I."/>
            <person name="Castelle C.J."/>
            <person name="Probst A.J."/>
            <person name="Thomas B.C."/>
            <person name="Singh A."/>
            <person name="Wilkins M.J."/>
            <person name="Karaoz U."/>
            <person name="Brodie E.L."/>
            <person name="Williams K.H."/>
            <person name="Hubbard S.S."/>
            <person name="Banfield J.F."/>
        </authorList>
    </citation>
    <scope>NUCLEOTIDE SEQUENCE [LARGE SCALE GENOMIC DNA]</scope>
</reference>